<keyword evidence="2" id="KW-0378">Hydrolase</keyword>
<gene>
    <name evidence="2" type="ORF">DXZ20_13985</name>
</gene>
<sequence length="311" mass="35406">MKFVILGLLFALVGFLLVELALKLLFGFGNPPLYVADDTIGYLLAPNQRVRRFGNLININQYSMRSNKIEKTRPLNILRVFLIGDSIVNGNWWTDQSSTLSVRLENSLLQYDEIQWAEVLNASANSWGPRNELAYLQKFGIFESQIVILVINTDDLFGVQPNSLQVGKDRSYPNQKPLLAILEIFNRFKKQQPIPGLKEVQNEKGDRIGKNLTAIIEIKKYVVTNNGILLLAMTPLKREVLHGPRDYEIVARERVDKLVAQQQIPYIDFLQLFQDTPIPEHLYRDHIHLSPSGNTLVTQSLTALTLEVLAK</sequence>
<dbReference type="Proteomes" id="UP000481033">
    <property type="component" value="Unassembled WGS sequence"/>
</dbReference>
<evidence type="ECO:0000313" key="2">
    <source>
        <dbReference type="EMBL" id="NEZ56769.1"/>
    </source>
</evidence>
<dbReference type="Gene3D" id="3.40.50.1110">
    <property type="entry name" value="SGNH hydrolase"/>
    <property type="match status" value="1"/>
</dbReference>
<reference evidence="2 3" key="1">
    <citation type="journal article" date="2020" name="Microb. Ecol.">
        <title>Ecogenomics of the Marine Benthic Filamentous Cyanobacterium Adonisia.</title>
        <authorList>
            <person name="Walter J.M."/>
            <person name="Coutinho F.H."/>
            <person name="Leomil L."/>
            <person name="Hargreaves P.I."/>
            <person name="Campeao M.E."/>
            <person name="Vieira V.V."/>
            <person name="Silva B.S."/>
            <person name="Fistarol G.O."/>
            <person name="Salomon P.S."/>
            <person name="Sawabe T."/>
            <person name="Mino S."/>
            <person name="Hosokawa M."/>
            <person name="Miyashita H."/>
            <person name="Maruyama F."/>
            <person name="van Verk M.C."/>
            <person name="Dutilh B.E."/>
            <person name="Thompson C.C."/>
            <person name="Thompson F.L."/>
        </authorList>
    </citation>
    <scope>NUCLEOTIDE SEQUENCE [LARGE SCALE GENOMIC DNA]</scope>
    <source>
        <strain evidence="2 3">CCMR0081</strain>
    </source>
</reference>
<keyword evidence="3" id="KW-1185">Reference proteome</keyword>
<dbReference type="InterPro" id="IPR013830">
    <property type="entry name" value="SGNH_hydro"/>
</dbReference>
<dbReference type="EMBL" id="QXHD01000004">
    <property type="protein sequence ID" value="NEZ56769.1"/>
    <property type="molecule type" value="Genomic_DNA"/>
</dbReference>
<feature type="domain" description="SGNH hydrolase-type esterase" evidence="1">
    <location>
        <begin position="82"/>
        <end position="295"/>
    </location>
</feature>
<proteinExistence type="predicted"/>
<dbReference type="AlphaFoldDB" id="A0A6M0RKV1"/>
<dbReference type="InterPro" id="IPR036514">
    <property type="entry name" value="SGNH_hydro_sf"/>
</dbReference>
<evidence type="ECO:0000259" key="1">
    <source>
        <dbReference type="Pfam" id="PF13472"/>
    </source>
</evidence>
<dbReference type="SUPFAM" id="SSF52266">
    <property type="entry name" value="SGNH hydrolase"/>
    <property type="match status" value="1"/>
</dbReference>
<accession>A0A6M0RKV1</accession>
<evidence type="ECO:0000313" key="3">
    <source>
        <dbReference type="Proteomes" id="UP000481033"/>
    </source>
</evidence>
<comment type="caution">
    <text evidence="2">The sequence shown here is derived from an EMBL/GenBank/DDBJ whole genome shotgun (WGS) entry which is preliminary data.</text>
</comment>
<dbReference type="GO" id="GO:0016787">
    <property type="term" value="F:hydrolase activity"/>
    <property type="evidence" value="ECO:0007669"/>
    <property type="project" value="UniProtKB-KW"/>
</dbReference>
<dbReference type="Pfam" id="PF13472">
    <property type="entry name" value="Lipase_GDSL_2"/>
    <property type="match status" value="1"/>
</dbReference>
<organism evidence="2 3">
    <name type="scientific">Adonisia turfae CCMR0081</name>
    <dbReference type="NCBI Taxonomy" id="2292702"/>
    <lineage>
        <taxon>Bacteria</taxon>
        <taxon>Bacillati</taxon>
        <taxon>Cyanobacteriota</taxon>
        <taxon>Adonisia</taxon>
        <taxon>Adonisia turfae</taxon>
    </lineage>
</organism>
<dbReference type="RefSeq" id="WP_163698758.1">
    <property type="nucleotide sequence ID" value="NZ_QXHD01000004.1"/>
</dbReference>
<protein>
    <submittedName>
        <fullName evidence="2">SGNH/GDSL hydrolase family protein</fullName>
    </submittedName>
</protein>
<name>A0A6M0RKV1_9CYAN</name>